<evidence type="ECO:0000256" key="1">
    <source>
        <dbReference type="ARBA" id="ARBA00006547"/>
    </source>
</evidence>
<dbReference type="PRINTS" id="PR01543">
    <property type="entry name" value="ANATRNSFRASE"/>
</dbReference>
<dbReference type="Proteomes" id="UP001500363">
    <property type="component" value="Unassembled WGS sequence"/>
</dbReference>
<proteinExistence type="inferred from homology"/>
<gene>
    <name evidence="3" type="ORF">GCM10009741_68840</name>
</gene>
<comment type="similarity">
    <text evidence="1 2">Belongs to the arylamine N-acetyltransferase family.</text>
</comment>
<evidence type="ECO:0000256" key="2">
    <source>
        <dbReference type="RuleBase" id="RU003452"/>
    </source>
</evidence>
<reference evidence="4" key="1">
    <citation type="journal article" date="2019" name="Int. J. Syst. Evol. Microbiol.">
        <title>The Global Catalogue of Microorganisms (GCM) 10K type strain sequencing project: providing services to taxonomists for standard genome sequencing and annotation.</title>
        <authorList>
            <consortium name="The Broad Institute Genomics Platform"/>
            <consortium name="The Broad Institute Genome Sequencing Center for Infectious Disease"/>
            <person name="Wu L."/>
            <person name="Ma J."/>
        </authorList>
    </citation>
    <scope>NUCLEOTIDE SEQUENCE [LARGE SCALE GENOMIC DNA]</scope>
    <source>
        <strain evidence="4">JCM 14303</strain>
    </source>
</reference>
<dbReference type="PANTHER" id="PTHR11786:SF0">
    <property type="entry name" value="ARYLAMINE N-ACETYLTRANSFERASE 4-RELATED"/>
    <property type="match status" value="1"/>
</dbReference>
<dbReference type="EMBL" id="BAAANC010000004">
    <property type="protein sequence ID" value="GAA1554605.1"/>
    <property type="molecule type" value="Genomic_DNA"/>
</dbReference>
<keyword evidence="4" id="KW-1185">Reference proteome</keyword>
<dbReference type="InterPro" id="IPR038765">
    <property type="entry name" value="Papain-like_cys_pep_sf"/>
</dbReference>
<evidence type="ECO:0000313" key="3">
    <source>
        <dbReference type="EMBL" id="GAA1554605.1"/>
    </source>
</evidence>
<comment type="caution">
    <text evidence="3">The sequence shown here is derived from an EMBL/GenBank/DDBJ whole genome shotgun (WGS) entry which is preliminary data.</text>
</comment>
<dbReference type="Gene3D" id="3.30.2140.10">
    <property type="entry name" value="Arylamine N-acetyltransferase"/>
    <property type="match status" value="1"/>
</dbReference>
<accession>A0ABP4N2U3</accession>
<name>A0ABP4N2U3_9ACTN</name>
<sequence length="284" mass="31145">MLRRIGLEAAPAGPSVEGLFAVQRAFVTSVPYESIQYQLGRGGPLDQQAVVERMIAREAGGYCFQMNGALAWLLEELGYRVTMHRGGVQTRSAPEPRVDSTHLVLTVDGLPDDPERVWLVDAGLGDGFLEPMPLEVGTSRQTPYTFGLGASSITAGWRLEHDARSAIAGMDFEAAPARIGDFAEQHAYLSTSVGSPFVRVASAFLRRPESVLALRSIEFVETSADRVDTTRMETAAEYYELLADVFQLPLHHLDKGDREQLWGRVLEQYEAYQARLAAADSGQA</sequence>
<protein>
    <submittedName>
        <fullName evidence="3">Arylamine N-acetyltransferase</fullName>
    </submittedName>
</protein>
<dbReference type="SUPFAM" id="SSF54001">
    <property type="entry name" value="Cysteine proteinases"/>
    <property type="match status" value="1"/>
</dbReference>
<dbReference type="Gene3D" id="2.40.128.150">
    <property type="entry name" value="Cysteine proteinases"/>
    <property type="match status" value="1"/>
</dbReference>
<organism evidence="3 4">
    <name type="scientific">Kribbella lupini</name>
    <dbReference type="NCBI Taxonomy" id="291602"/>
    <lineage>
        <taxon>Bacteria</taxon>
        <taxon>Bacillati</taxon>
        <taxon>Actinomycetota</taxon>
        <taxon>Actinomycetes</taxon>
        <taxon>Propionibacteriales</taxon>
        <taxon>Kribbellaceae</taxon>
        <taxon>Kribbella</taxon>
    </lineage>
</organism>
<evidence type="ECO:0000313" key="4">
    <source>
        <dbReference type="Proteomes" id="UP001500363"/>
    </source>
</evidence>
<dbReference type="InterPro" id="IPR001447">
    <property type="entry name" value="Arylamine_N-AcTrfase"/>
</dbReference>
<dbReference type="Pfam" id="PF00797">
    <property type="entry name" value="Acetyltransf_2"/>
    <property type="match status" value="1"/>
</dbReference>
<dbReference type="PANTHER" id="PTHR11786">
    <property type="entry name" value="N-HYDROXYARYLAMINE O-ACETYLTRANSFERASE"/>
    <property type="match status" value="1"/>
</dbReference>